<dbReference type="Gene3D" id="3.40.1350.10">
    <property type="match status" value="1"/>
</dbReference>
<feature type="domain" description="Restriction endonuclease type IV Mrr" evidence="1">
    <location>
        <begin position="212"/>
        <end position="323"/>
    </location>
</feature>
<dbReference type="InterPro" id="IPR052906">
    <property type="entry name" value="Type_IV_Methyl-Rstrct_Enzyme"/>
</dbReference>
<dbReference type="EMBL" id="JAFBCL010000001">
    <property type="protein sequence ID" value="MBM7809698.1"/>
    <property type="molecule type" value="Genomic_DNA"/>
</dbReference>
<sequence>MRTWLVRAGRAGERERWALTTGHTGGGFGGVVDLSGAVTRDAVLDAVLAAKPDAKDQALRNFAAQLWALRERIAVGDLVVMPLKSSPHIAIGRVTGDYRYLGDEPEPDRRHVRPVEWLVTDLSRTVIKQDLLYSLGAFSTVCELSRNDAAWRLQQLLADGRDPGSRTPVVSVKQSRANNGAGETVDDATDSAQLGVDIAQYATDRIAGRLIETFAGHRLAVLTAAVLEADGFTCEISPEGTDQGVDIIAGTGLLGLGEPRLVVQVKSEAGQVGLPVVQQLQGAMAAHGAVGLLVAWGGITRQARQYLSTQRFAIKVWNSGDLLARVFQHYAALPVNVRADLPLKQVWTLVEETG</sequence>
<dbReference type="InterPro" id="IPR011856">
    <property type="entry name" value="tRNA_endonuc-like_dom_sf"/>
</dbReference>
<dbReference type="Proteomes" id="UP001195724">
    <property type="component" value="Unassembled WGS sequence"/>
</dbReference>
<organism evidence="2 3">
    <name type="scientific">Saccharothrix algeriensis</name>
    <dbReference type="NCBI Taxonomy" id="173560"/>
    <lineage>
        <taxon>Bacteria</taxon>
        <taxon>Bacillati</taxon>
        <taxon>Actinomycetota</taxon>
        <taxon>Actinomycetes</taxon>
        <taxon>Pseudonocardiales</taxon>
        <taxon>Pseudonocardiaceae</taxon>
        <taxon>Saccharothrix</taxon>
    </lineage>
</organism>
<keyword evidence="3" id="KW-1185">Reference proteome</keyword>
<evidence type="ECO:0000313" key="2">
    <source>
        <dbReference type="EMBL" id="MBM7809698.1"/>
    </source>
</evidence>
<comment type="caution">
    <text evidence="2">The sequence shown here is derived from an EMBL/GenBank/DDBJ whole genome shotgun (WGS) entry which is preliminary data.</text>
</comment>
<gene>
    <name evidence="2" type="ORF">JOE68_000563</name>
</gene>
<dbReference type="PIRSF" id="PIRSF031853">
    <property type="entry name" value="UPC031853"/>
    <property type="match status" value="1"/>
</dbReference>
<dbReference type="InterPro" id="IPR016984">
    <property type="entry name" value="UCP031853"/>
</dbReference>
<evidence type="ECO:0000259" key="1">
    <source>
        <dbReference type="Pfam" id="PF04471"/>
    </source>
</evidence>
<accession>A0ABS2S0E2</accession>
<proteinExistence type="predicted"/>
<reference evidence="2 3" key="1">
    <citation type="submission" date="2021-01" db="EMBL/GenBank/DDBJ databases">
        <title>Sequencing the genomes of 1000 actinobacteria strains.</title>
        <authorList>
            <person name="Klenk H.-P."/>
        </authorList>
    </citation>
    <scope>NUCLEOTIDE SEQUENCE [LARGE SCALE GENOMIC DNA]</scope>
    <source>
        <strain evidence="2 3">DSM 44581</strain>
    </source>
</reference>
<name>A0ABS2S0E2_9PSEU</name>
<dbReference type="SUPFAM" id="SSF52980">
    <property type="entry name" value="Restriction endonuclease-like"/>
    <property type="match status" value="1"/>
</dbReference>
<dbReference type="InterPro" id="IPR011335">
    <property type="entry name" value="Restrct_endonuc-II-like"/>
</dbReference>
<dbReference type="PANTHER" id="PTHR30015">
    <property type="entry name" value="MRR RESTRICTION SYSTEM PROTEIN"/>
    <property type="match status" value="1"/>
</dbReference>
<dbReference type="RefSeq" id="WP_204840777.1">
    <property type="nucleotide sequence ID" value="NZ_JAFBCL010000001.1"/>
</dbReference>
<dbReference type="InterPro" id="IPR007560">
    <property type="entry name" value="Restrct_endonuc_IV_Mrr"/>
</dbReference>
<dbReference type="PANTHER" id="PTHR30015:SF7">
    <property type="entry name" value="TYPE IV METHYL-DIRECTED RESTRICTION ENZYME ECOKMRR"/>
    <property type="match status" value="1"/>
</dbReference>
<protein>
    <submittedName>
        <fullName evidence="2">Restriction system protein</fullName>
    </submittedName>
</protein>
<dbReference type="Pfam" id="PF04471">
    <property type="entry name" value="Mrr_cat"/>
    <property type="match status" value="1"/>
</dbReference>
<evidence type="ECO:0000313" key="3">
    <source>
        <dbReference type="Proteomes" id="UP001195724"/>
    </source>
</evidence>